<dbReference type="InterPro" id="IPR025373">
    <property type="entry name" value="DUF4363"/>
</dbReference>
<evidence type="ECO:0000313" key="3">
    <source>
        <dbReference type="Proteomes" id="UP000287872"/>
    </source>
</evidence>
<accession>A0A401UQX0</accession>
<gene>
    <name evidence="2" type="ORF">Ctaglu_35400</name>
</gene>
<feature type="transmembrane region" description="Helical" evidence="1">
    <location>
        <begin position="7"/>
        <end position="27"/>
    </location>
</feature>
<proteinExistence type="predicted"/>
<dbReference type="OrthoDB" id="1739442at2"/>
<keyword evidence="1" id="KW-0812">Transmembrane</keyword>
<organism evidence="2 3">
    <name type="scientific">Clostridium tagluense</name>
    <dbReference type="NCBI Taxonomy" id="360422"/>
    <lineage>
        <taxon>Bacteria</taxon>
        <taxon>Bacillati</taxon>
        <taxon>Bacillota</taxon>
        <taxon>Clostridia</taxon>
        <taxon>Eubacteriales</taxon>
        <taxon>Clostridiaceae</taxon>
        <taxon>Clostridium</taxon>
    </lineage>
</organism>
<dbReference type="Proteomes" id="UP000287872">
    <property type="component" value="Unassembled WGS sequence"/>
</dbReference>
<protein>
    <recommendedName>
        <fullName evidence="4">DUF4363 domain-containing protein</fullName>
    </recommendedName>
</protein>
<dbReference type="EMBL" id="BHYK01000023">
    <property type="protein sequence ID" value="GCD11917.1"/>
    <property type="molecule type" value="Genomic_DNA"/>
</dbReference>
<dbReference type="AlphaFoldDB" id="A0A401UQX0"/>
<dbReference type="Pfam" id="PF14276">
    <property type="entry name" value="DUF4363"/>
    <property type="match status" value="1"/>
</dbReference>
<keyword evidence="1" id="KW-0472">Membrane</keyword>
<evidence type="ECO:0000313" key="2">
    <source>
        <dbReference type="EMBL" id="GCD11917.1"/>
    </source>
</evidence>
<sequence>MKKLISYSIPIVTLTVFVLLMLGGNYLKKPHNQSEDVVAFVEVSIEHAKSERWDMLEQDMTNIDLAWKKIIPRIQFSVERDEIYNISLNIAKLRGSITSEDKASTLIELNEIMEDWDELTR</sequence>
<keyword evidence="1" id="KW-1133">Transmembrane helix</keyword>
<dbReference type="RefSeq" id="WP_125004143.1">
    <property type="nucleotide sequence ID" value="NZ_BHYK01000023.1"/>
</dbReference>
<reference evidence="2 3" key="1">
    <citation type="submission" date="2018-11" db="EMBL/GenBank/DDBJ databases">
        <title>Genome sequencing and assembly of Clostridium tagluense strain A121.</title>
        <authorList>
            <person name="Murakami T."/>
            <person name="Segawa T."/>
            <person name="Shcherbakova V.A."/>
            <person name="Mori H."/>
            <person name="Yoshimura Y."/>
        </authorList>
    </citation>
    <scope>NUCLEOTIDE SEQUENCE [LARGE SCALE GENOMIC DNA]</scope>
    <source>
        <strain evidence="2 3">A121</strain>
    </source>
</reference>
<comment type="caution">
    <text evidence="2">The sequence shown here is derived from an EMBL/GenBank/DDBJ whole genome shotgun (WGS) entry which is preliminary data.</text>
</comment>
<evidence type="ECO:0000256" key="1">
    <source>
        <dbReference type="SAM" id="Phobius"/>
    </source>
</evidence>
<keyword evidence="3" id="KW-1185">Reference proteome</keyword>
<evidence type="ECO:0008006" key="4">
    <source>
        <dbReference type="Google" id="ProtNLM"/>
    </source>
</evidence>
<name>A0A401UQX0_9CLOT</name>